<dbReference type="GO" id="GO:0006265">
    <property type="term" value="P:DNA topological change"/>
    <property type="evidence" value="ECO:0007669"/>
    <property type="project" value="InterPro"/>
</dbReference>
<gene>
    <name evidence="9" type="ORF">SCH01S_35_00530</name>
</gene>
<dbReference type="STRING" id="1219043.SCH01S_35_00530"/>
<dbReference type="PRINTS" id="PR00416">
    <property type="entry name" value="EUTPISMRASEI"/>
</dbReference>
<comment type="caution">
    <text evidence="9">The sequence shown here is derived from an EMBL/GenBank/DDBJ whole genome shotgun (WGS) entry which is preliminary data.</text>
</comment>
<evidence type="ECO:0000313" key="9">
    <source>
        <dbReference type="EMBL" id="GAO39618.1"/>
    </source>
</evidence>
<comment type="catalytic activity">
    <reaction evidence="1">
        <text>ATP-independent breakage of single-stranded DNA, followed by passage and rejoining.</text>
        <dbReference type="EC" id="5.6.2.1"/>
    </reaction>
</comment>
<dbReference type="SUPFAM" id="SSF56349">
    <property type="entry name" value="DNA breaking-rejoining enzymes"/>
    <property type="match status" value="1"/>
</dbReference>
<dbReference type="PROSITE" id="PS52038">
    <property type="entry name" value="TOPO_IB_2"/>
    <property type="match status" value="1"/>
</dbReference>
<dbReference type="RefSeq" id="WP_046348465.1">
    <property type="nucleotide sequence ID" value="NZ_BBWU01000035.1"/>
</dbReference>
<dbReference type="InterPro" id="IPR049331">
    <property type="entry name" value="Top1B_N_bact"/>
</dbReference>
<sequence>MPGITRRRFGRAFGYFTPDGERITDRDEIDRLNAIGLPPAYREAWYCPDPNGHIQAIGWDERGRKQYRYHPDFRAAQDAAKYDRCAAFGHALPRLRARVEKDLKRSGLSKDKACAAVVRLLDLSKVRIGNEAYAQENKSFGATTLRKRHVNVKGRTLKLEFRAKSGKTCKLSLSDSSLLRFVKRMQDLRGQHLFRWLDADGNPNPVTSTDVNAYIKEAMHADFTAKHFRTWGASVVAFRVLFDTHGNVSLKQMLEVVSDELGNTPSIARKSYVHPALIDLAKSGAHWGASMKLPRTTRYLDRYERGLIAFLDQLDEADAGQRAAA</sequence>
<dbReference type="InterPro" id="IPR013500">
    <property type="entry name" value="TopoI_cat_euk"/>
</dbReference>
<evidence type="ECO:0000256" key="5">
    <source>
        <dbReference type="ARBA" id="ARBA00023125"/>
    </source>
</evidence>
<feature type="domain" description="DNA topoisomerase IB N-terminal" evidence="8">
    <location>
        <begin position="13"/>
        <end position="60"/>
    </location>
</feature>
<dbReference type="InterPro" id="IPR011010">
    <property type="entry name" value="DNA_brk_join_enz"/>
</dbReference>
<accession>A0A0E9MQ42</accession>
<dbReference type="Pfam" id="PF01028">
    <property type="entry name" value="Topoisom_I"/>
    <property type="match status" value="1"/>
</dbReference>
<evidence type="ECO:0000313" key="10">
    <source>
        <dbReference type="Proteomes" id="UP000033202"/>
    </source>
</evidence>
<evidence type="ECO:0000259" key="8">
    <source>
        <dbReference type="Pfam" id="PF21338"/>
    </source>
</evidence>
<dbReference type="SUPFAM" id="SSF55869">
    <property type="entry name" value="DNA topoisomerase I domain"/>
    <property type="match status" value="1"/>
</dbReference>
<dbReference type="AlphaFoldDB" id="A0A0E9MQ42"/>
<dbReference type="EC" id="5.6.2.1" evidence="3"/>
<dbReference type="OrthoDB" id="9778962at2"/>
<evidence type="ECO:0000259" key="7">
    <source>
        <dbReference type="Pfam" id="PF01028"/>
    </source>
</evidence>
<name>A0A0E9MQ42_9SPHN</name>
<evidence type="ECO:0000256" key="2">
    <source>
        <dbReference type="ARBA" id="ARBA00006645"/>
    </source>
</evidence>
<keyword evidence="5" id="KW-0238">DNA-binding</keyword>
<comment type="similarity">
    <text evidence="2">Belongs to the type IB topoisomerase family.</text>
</comment>
<dbReference type="Gene3D" id="3.90.15.10">
    <property type="entry name" value="Topoisomerase I, Chain A, domain 3"/>
    <property type="match status" value="1"/>
</dbReference>
<dbReference type="Gene3D" id="1.10.132.120">
    <property type="match status" value="1"/>
</dbReference>
<dbReference type="Pfam" id="PF21338">
    <property type="entry name" value="Top1B_N_bact"/>
    <property type="match status" value="1"/>
</dbReference>
<evidence type="ECO:0000256" key="1">
    <source>
        <dbReference type="ARBA" id="ARBA00000213"/>
    </source>
</evidence>
<dbReference type="Gene3D" id="3.30.66.10">
    <property type="entry name" value="DNA topoisomerase I domain"/>
    <property type="match status" value="1"/>
</dbReference>
<dbReference type="InterPro" id="IPR014711">
    <property type="entry name" value="TopoI_cat_a-hlx-sub_euk"/>
</dbReference>
<dbReference type="GO" id="GO:0003917">
    <property type="term" value="F:DNA topoisomerase type I (single strand cut, ATP-independent) activity"/>
    <property type="evidence" value="ECO:0007669"/>
    <property type="project" value="UniProtKB-EC"/>
</dbReference>
<keyword evidence="6 9" id="KW-0413">Isomerase</keyword>
<dbReference type="Proteomes" id="UP000033202">
    <property type="component" value="Unassembled WGS sequence"/>
</dbReference>
<organism evidence="9 10">
    <name type="scientific">Sphingomonas changbaiensis NBRC 104936</name>
    <dbReference type="NCBI Taxonomy" id="1219043"/>
    <lineage>
        <taxon>Bacteria</taxon>
        <taxon>Pseudomonadati</taxon>
        <taxon>Pseudomonadota</taxon>
        <taxon>Alphaproteobacteria</taxon>
        <taxon>Sphingomonadales</taxon>
        <taxon>Sphingomonadaceae</taxon>
        <taxon>Sphingomonas</taxon>
    </lineage>
</organism>
<evidence type="ECO:0000256" key="4">
    <source>
        <dbReference type="ARBA" id="ARBA00023029"/>
    </source>
</evidence>
<protein>
    <recommendedName>
        <fullName evidence="3">DNA topoisomerase</fullName>
        <ecNumber evidence="3">5.6.2.1</ecNumber>
    </recommendedName>
</protein>
<proteinExistence type="inferred from homology"/>
<dbReference type="InterPro" id="IPR035447">
    <property type="entry name" value="DNA_topo_I_N_sf"/>
</dbReference>
<feature type="domain" description="DNA topoisomerase I catalytic core eukaryotic-type" evidence="7">
    <location>
        <begin position="72"/>
        <end position="251"/>
    </location>
</feature>
<dbReference type="GO" id="GO:0003677">
    <property type="term" value="F:DNA binding"/>
    <property type="evidence" value="ECO:0007669"/>
    <property type="project" value="UniProtKB-KW"/>
</dbReference>
<reference evidence="9 10" key="1">
    <citation type="submission" date="2015-04" db="EMBL/GenBank/DDBJ databases">
        <title>Whole genome shotgun sequence of Sphingomonas changbaiensis NBRC 104936.</title>
        <authorList>
            <person name="Katano-Makiyama Y."/>
            <person name="Hosoyama A."/>
            <person name="Hashimoto M."/>
            <person name="Noguchi M."/>
            <person name="Tsuchikane K."/>
            <person name="Ohji S."/>
            <person name="Yamazoe A."/>
            <person name="Ichikawa N."/>
            <person name="Kimura A."/>
            <person name="Fujita N."/>
        </authorList>
    </citation>
    <scope>NUCLEOTIDE SEQUENCE [LARGE SCALE GENOMIC DNA]</scope>
    <source>
        <strain evidence="9 10">NBRC 104936</strain>
    </source>
</reference>
<keyword evidence="10" id="KW-1185">Reference proteome</keyword>
<dbReference type="InterPro" id="IPR001631">
    <property type="entry name" value="TopoI"/>
</dbReference>
<evidence type="ECO:0000256" key="6">
    <source>
        <dbReference type="ARBA" id="ARBA00023235"/>
    </source>
</evidence>
<keyword evidence="4" id="KW-0799">Topoisomerase</keyword>
<evidence type="ECO:0000256" key="3">
    <source>
        <dbReference type="ARBA" id="ARBA00012891"/>
    </source>
</evidence>
<dbReference type="EMBL" id="BBWU01000035">
    <property type="protein sequence ID" value="GAO39618.1"/>
    <property type="molecule type" value="Genomic_DNA"/>
</dbReference>